<feature type="domain" description="AB hydrolase-1" evidence="1">
    <location>
        <begin position="52"/>
        <end position="154"/>
    </location>
</feature>
<dbReference type="InterPro" id="IPR029058">
    <property type="entry name" value="AB_hydrolase_fold"/>
</dbReference>
<organism evidence="2 3">
    <name type="scientific">Mycena venus</name>
    <dbReference type="NCBI Taxonomy" id="2733690"/>
    <lineage>
        <taxon>Eukaryota</taxon>
        <taxon>Fungi</taxon>
        <taxon>Dikarya</taxon>
        <taxon>Basidiomycota</taxon>
        <taxon>Agaricomycotina</taxon>
        <taxon>Agaricomycetes</taxon>
        <taxon>Agaricomycetidae</taxon>
        <taxon>Agaricales</taxon>
        <taxon>Marasmiineae</taxon>
        <taxon>Mycenaceae</taxon>
        <taxon>Mycena</taxon>
    </lineage>
</organism>
<dbReference type="Pfam" id="PF12697">
    <property type="entry name" value="Abhydrolase_6"/>
    <property type="match status" value="1"/>
</dbReference>
<protein>
    <submittedName>
        <fullName evidence="2">Alpha/beta-hydrolase</fullName>
    </submittedName>
</protein>
<dbReference type="Gene3D" id="3.40.50.1820">
    <property type="entry name" value="alpha/beta hydrolase"/>
    <property type="match status" value="2"/>
</dbReference>
<accession>A0A8H6YDC7</accession>
<dbReference type="InterPro" id="IPR000073">
    <property type="entry name" value="AB_hydrolase_1"/>
</dbReference>
<keyword evidence="2" id="KW-0378">Hydrolase</keyword>
<dbReference type="Proteomes" id="UP000620124">
    <property type="component" value="Unassembled WGS sequence"/>
</dbReference>
<reference evidence="2" key="1">
    <citation type="submission" date="2020-05" db="EMBL/GenBank/DDBJ databases">
        <title>Mycena genomes resolve the evolution of fungal bioluminescence.</title>
        <authorList>
            <person name="Tsai I.J."/>
        </authorList>
    </citation>
    <scope>NUCLEOTIDE SEQUENCE</scope>
    <source>
        <strain evidence="2">CCC161011</strain>
    </source>
</reference>
<gene>
    <name evidence="2" type="ORF">MVEN_00958700</name>
</gene>
<name>A0A8H6YDC7_9AGAR</name>
<dbReference type="OrthoDB" id="94039at2759"/>
<keyword evidence="3" id="KW-1185">Reference proteome</keyword>
<dbReference type="SUPFAM" id="SSF53474">
    <property type="entry name" value="alpha/beta-Hydrolases"/>
    <property type="match status" value="1"/>
</dbReference>
<evidence type="ECO:0000259" key="1">
    <source>
        <dbReference type="Pfam" id="PF12697"/>
    </source>
</evidence>
<dbReference type="AlphaFoldDB" id="A0A8H6YDC7"/>
<comment type="caution">
    <text evidence="2">The sequence shown here is derived from an EMBL/GenBank/DDBJ whole genome shotgun (WGS) entry which is preliminary data.</text>
</comment>
<dbReference type="EMBL" id="JACAZI010000007">
    <property type="protein sequence ID" value="KAF7356271.1"/>
    <property type="molecule type" value="Genomic_DNA"/>
</dbReference>
<evidence type="ECO:0000313" key="2">
    <source>
        <dbReference type="EMBL" id="KAF7356271.1"/>
    </source>
</evidence>
<evidence type="ECO:0000313" key="3">
    <source>
        <dbReference type="Proteomes" id="UP000620124"/>
    </source>
</evidence>
<sequence>MALHSATHPFTPALNIEPFVLDSPPTPSGKPLRVAAKRYRSLGKIPQDGITLLLFHGLGQHKEQWEPALEKLFTLHSERSNLPRIREAWALDWQSHGEAAVLNEDALKDDPKSAPLDLWASAIAGFLKSDLVAGHRLVGVGYSSGTVGLMLSTLAVFSEHALKRSKDKDGNACVVGKCPAIHEASAFQVNLKNTWDAVEQLSKLSQLVPIHVVYGENVDLMPQVIHDCVIKRIGTAASITTVPDVGHTIMQERPDVVATTISEILNHNQD</sequence>
<dbReference type="GO" id="GO:0016787">
    <property type="term" value="F:hydrolase activity"/>
    <property type="evidence" value="ECO:0007669"/>
    <property type="project" value="UniProtKB-KW"/>
</dbReference>
<proteinExistence type="predicted"/>